<evidence type="ECO:0000313" key="2">
    <source>
        <dbReference type="EMBL" id="GGV06013.1"/>
    </source>
</evidence>
<protein>
    <recommendedName>
        <fullName evidence="1">Deoxyribonuclease NucA/NucB domain-containing protein</fullName>
    </recommendedName>
</protein>
<feature type="domain" description="Deoxyribonuclease NucA/NucB" evidence="1">
    <location>
        <begin position="247"/>
        <end position="332"/>
    </location>
</feature>
<dbReference type="RefSeq" id="WP_189308819.1">
    <property type="nucleotide sequence ID" value="NZ_BMRP01000125.1"/>
</dbReference>
<reference evidence="3" key="1">
    <citation type="journal article" date="2019" name="Int. J. Syst. Evol. Microbiol.">
        <title>The Global Catalogue of Microorganisms (GCM) 10K type strain sequencing project: providing services to taxonomists for standard genome sequencing and annotation.</title>
        <authorList>
            <consortium name="The Broad Institute Genomics Platform"/>
            <consortium name="The Broad Institute Genome Sequencing Center for Infectious Disease"/>
            <person name="Wu L."/>
            <person name="Ma J."/>
        </authorList>
    </citation>
    <scope>NUCLEOTIDE SEQUENCE [LARGE SCALE GENOMIC DNA]</scope>
    <source>
        <strain evidence="3">JCM 3399</strain>
    </source>
</reference>
<name>A0ABQ2VT06_9ACTN</name>
<dbReference type="InterPro" id="IPR029476">
    <property type="entry name" value="DNase_NucA_NucB"/>
</dbReference>
<organism evidence="2 3">
    <name type="scientific">Streptomyces albospinus</name>
    <dbReference type="NCBI Taxonomy" id="285515"/>
    <lineage>
        <taxon>Bacteria</taxon>
        <taxon>Bacillati</taxon>
        <taxon>Actinomycetota</taxon>
        <taxon>Actinomycetes</taxon>
        <taxon>Kitasatosporales</taxon>
        <taxon>Streptomycetaceae</taxon>
        <taxon>Streptomyces</taxon>
    </lineage>
</organism>
<proteinExistence type="predicted"/>
<dbReference type="Pfam" id="PF14040">
    <property type="entry name" value="DNase_NucA_NucB"/>
    <property type="match status" value="1"/>
</dbReference>
<accession>A0ABQ2VT06</accession>
<dbReference type="EMBL" id="BMRP01000125">
    <property type="protein sequence ID" value="GGV06013.1"/>
    <property type="molecule type" value="Genomic_DNA"/>
</dbReference>
<dbReference type="Proteomes" id="UP000654471">
    <property type="component" value="Unassembled WGS sequence"/>
</dbReference>
<gene>
    <name evidence="2" type="ORF">GCM10010211_85860</name>
</gene>
<comment type="caution">
    <text evidence="2">The sequence shown here is derived from an EMBL/GenBank/DDBJ whole genome shotgun (WGS) entry which is preliminary data.</text>
</comment>
<evidence type="ECO:0000313" key="3">
    <source>
        <dbReference type="Proteomes" id="UP000654471"/>
    </source>
</evidence>
<evidence type="ECO:0000259" key="1">
    <source>
        <dbReference type="Pfam" id="PF14040"/>
    </source>
</evidence>
<keyword evidence="3" id="KW-1185">Reference proteome</keyword>
<sequence length="341" mass="36722">MTKQECQSGLGSNGQFFIKSRFAVCTGQLFHQTWKLNKKPIGESSFITLAVGTIAKGSRQMHVQYYFTDFQAMGGTGTARFMIAPDATVPQKWPATAQTSQGGSIPGARSFDTLAATGTTTFEHTVTVASGQGDKPDDTVFAVYQPTVKLTYPPGWDSKGTDTVNLFLLAPRWDKAAYVSRGDGAAVFSDTVDLPYSSKTGASEKAVAEHIRDAFTKPGATFPKNAHKNVPGADVKHPLNRLYHDAKRRAANRSEAIKVCKKQWGPGYPQGGKNECDEYPFAVTYQGSAQALYDSTAPKDNFSARPLPKADNGAAGTILAGFLTKNRIIDGKNDGFTVSIN</sequence>